<evidence type="ECO:0000256" key="5">
    <source>
        <dbReference type="ARBA" id="ARBA00022842"/>
    </source>
</evidence>
<dbReference type="SUPFAM" id="SSF55957">
    <property type="entry name" value="Phosphoglucomutase, C-terminal domain"/>
    <property type="match status" value="1"/>
</dbReference>
<protein>
    <recommendedName>
        <fullName evidence="12">Phosphoglucomutase</fullName>
    </recommendedName>
</protein>
<dbReference type="InterPro" id="IPR005844">
    <property type="entry name" value="A-D-PHexomutase_a/b/a-I"/>
</dbReference>
<comment type="similarity">
    <text evidence="2">Belongs to the phosphohexose mutase family.</text>
</comment>
<dbReference type="InterPro" id="IPR005845">
    <property type="entry name" value="A-D-PHexomutase_a/b/a-II"/>
</dbReference>
<dbReference type="Proteomes" id="UP001165060">
    <property type="component" value="Unassembled WGS sequence"/>
</dbReference>
<gene>
    <name evidence="10" type="ORF">TeGR_g1035</name>
</gene>
<dbReference type="PROSITE" id="PS00710">
    <property type="entry name" value="PGM_PMM"/>
    <property type="match status" value="1"/>
</dbReference>
<accession>A0ABQ6MJX2</accession>
<evidence type="ECO:0000259" key="8">
    <source>
        <dbReference type="Pfam" id="PF02879"/>
    </source>
</evidence>
<feature type="domain" description="Alpha-D-phosphohexomutase alpha/beta/alpha" evidence="9">
    <location>
        <begin position="344"/>
        <end position="469"/>
    </location>
</feature>
<evidence type="ECO:0000313" key="11">
    <source>
        <dbReference type="Proteomes" id="UP001165060"/>
    </source>
</evidence>
<dbReference type="InterPro" id="IPR036900">
    <property type="entry name" value="A-D-PHexomutase_C_sf"/>
</dbReference>
<dbReference type="InterPro" id="IPR005846">
    <property type="entry name" value="A-D-PHexomutase_a/b/a-III"/>
</dbReference>
<dbReference type="PANTHER" id="PTHR45745:SF1">
    <property type="entry name" value="PHOSPHOGLUCOMUTASE 2B-RELATED"/>
    <property type="match status" value="1"/>
</dbReference>
<reference evidence="10 11" key="1">
    <citation type="journal article" date="2023" name="Commun. Biol.">
        <title>Genome analysis of Parmales, the sister group of diatoms, reveals the evolutionary specialization of diatoms from phago-mixotrophs to photoautotrophs.</title>
        <authorList>
            <person name="Ban H."/>
            <person name="Sato S."/>
            <person name="Yoshikawa S."/>
            <person name="Yamada K."/>
            <person name="Nakamura Y."/>
            <person name="Ichinomiya M."/>
            <person name="Sato N."/>
            <person name="Blanc-Mathieu R."/>
            <person name="Endo H."/>
            <person name="Kuwata A."/>
            <person name="Ogata H."/>
        </authorList>
    </citation>
    <scope>NUCLEOTIDE SEQUENCE [LARGE SCALE GENOMIC DNA]</scope>
</reference>
<evidence type="ECO:0000256" key="1">
    <source>
        <dbReference type="ARBA" id="ARBA00001946"/>
    </source>
</evidence>
<dbReference type="PANTHER" id="PTHR45745">
    <property type="entry name" value="PHOSPHOMANNOMUTASE 45A"/>
    <property type="match status" value="1"/>
</dbReference>
<keyword evidence="3" id="KW-0597">Phosphoprotein</keyword>
<dbReference type="CDD" id="cd05799">
    <property type="entry name" value="PGM2"/>
    <property type="match status" value="1"/>
</dbReference>
<keyword evidence="6" id="KW-0413">Isomerase</keyword>
<organism evidence="10 11">
    <name type="scientific">Tetraparma gracilis</name>
    <dbReference type="NCBI Taxonomy" id="2962635"/>
    <lineage>
        <taxon>Eukaryota</taxon>
        <taxon>Sar</taxon>
        <taxon>Stramenopiles</taxon>
        <taxon>Ochrophyta</taxon>
        <taxon>Bolidophyceae</taxon>
        <taxon>Parmales</taxon>
        <taxon>Triparmaceae</taxon>
        <taxon>Tetraparma</taxon>
    </lineage>
</organism>
<feature type="domain" description="Alpha-D-phosphohexomutase alpha/beta/alpha" evidence="7">
    <location>
        <begin position="56"/>
        <end position="199"/>
    </location>
</feature>
<evidence type="ECO:0008006" key="12">
    <source>
        <dbReference type="Google" id="ProtNLM"/>
    </source>
</evidence>
<evidence type="ECO:0000256" key="4">
    <source>
        <dbReference type="ARBA" id="ARBA00022723"/>
    </source>
</evidence>
<comment type="caution">
    <text evidence="10">The sequence shown here is derived from an EMBL/GenBank/DDBJ whole genome shotgun (WGS) entry which is preliminary data.</text>
</comment>
<comment type="cofactor">
    <cofactor evidence="1">
        <name>Mg(2+)</name>
        <dbReference type="ChEBI" id="CHEBI:18420"/>
    </cofactor>
</comment>
<dbReference type="Pfam" id="PF02880">
    <property type="entry name" value="PGM_PMM_III"/>
    <property type="match status" value="1"/>
</dbReference>
<evidence type="ECO:0000259" key="7">
    <source>
        <dbReference type="Pfam" id="PF02878"/>
    </source>
</evidence>
<keyword evidence="11" id="KW-1185">Reference proteome</keyword>
<keyword evidence="4" id="KW-0479">Metal-binding</keyword>
<dbReference type="InterPro" id="IPR016055">
    <property type="entry name" value="A-D-PHexomutase_a/b/a-I/II/III"/>
</dbReference>
<evidence type="ECO:0000256" key="2">
    <source>
        <dbReference type="ARBA" id="ARBA00010231"/>
    </source>
</evidence>
<keyword evidence="5" id="KW-0460">Magnesium</keyword>
<evidence type="ECO:0000259" key="9">
    <source>
        <dbReference type="Pfam" id="PF02880"/>
    </source>
</evidence>
<evidence type="ECO:0000256" key="3">
    <source>
        <dbReference type="ARBA" id="ARBA00022553"/>
    </source>
</evidence>
<name>A0ABQ6MJX2_9STRA</name>
<sequence>MPSPAEIISAAAAWASLDPNPLTSSAVLSLVSAAQAQGPASPAALASLTSAFSSRIAFGTAGLRAAMSFGPAHMNDLVIIQTCQGLASYVLSSRSPGSPPPTAVVGYDHRELPELGLSSLLFAQRTKAVLEARGIPTLLLSGFVPTPLVPFAVSERGAAVGVMVTASHNPKGDDGYKVYWGDGSQIVPPHDGGIKDAILESLTPGGEYGVAGMGGGEGGETGRLLDLYFARIGRKLATGSYERHSRTCPKIAYTAMHGVGAPFAARSFETFSLPPFHPVPSQRSPDATFPTVAFPNPEEKGALDEAKRFAEAEGCELVLANDPDADRLAVAERGKDGQWTVFKGDQIGVLLGVWMWREFGSKAPDPSKVAMLASAVSSKMLKAVAARHGFKFEETLTGFKWLGHENLRLTREGHEVIFSYEEAIGFCCGDVVVDKDGVSAAGVFAEMACEVYSRGETVAGHLQSLYQTYGEFVSNNGYYFCHDPAIAMSIFDSMRNGGKYFEQVGGYKVTGIRDLGVPGYDSAQPDKKPVLPCSASSPMISITFENGCVAQFRASGTEPKFKYYIEMAGKPGVTRDVVEEDLRVMCEVMLEELLHPEANGLKAA</sequence>
<feature type="domain" description="Alpha-D-phosphohexomutase alpha/beta/alpha" evidence="8">
    <location>
        <begin position="250"/>
        <end position="332"/>
    </location>
</feature>
<dbReference type="Pfam" id="PF02878">
    <property type="entry name" value="PGM_PMM_I"/>
    <property type="match status" value="1"/>
</dbReference>
<evidence type="ECO:0000256" key="6">
    <source>
        <dbReference type="ARBA" id="ARBA00023235"/>
    </source>
</evidence>
<dbReference type="EMBL" id="BRYB01001502">
    <property type="protein sequence ID" value="GMI27231.1"/>
    <property type="molecule type" value="Genomic_DNA"/>
</dbReference>
<proteinExistence type="inferred from homology"/>
<dbReference type="Pfam" id="PF02879">
    <property type="entry name" value="PGM_PMM_II"/>
    <property type="match status" value="1"/>
</dbReference>
<dbReference type="Gene3D" id="3.40.120.10">
    <property type="entry name" value="Alpha-D-Glucose-1,6-Bisphosphate, subunit A, domain 3"/>
    <property type="match status" value="3"/>
</dbReference>
<dbReference type="SUPFAM" id="SSF53738">
    <property type="entry name" value="Phosphoglucomutase, first 3 domains"/>
    <property type="match status" value="3"/>
</dbReference>
<dbReference type="InterPro" id="IPR016066">
    <property type="entry name" value="A-D-PHexomutase_CS"/>
</dbReference>
<evidence type="ECO:0000313" key="10">
    <source>
        <dbReference type="EMBL" id="GMI27231.1"/>
    </source>
</evidence>